<dbReference type="Pfam" id="PF13174">
    <property type="entry name" value="TPR_6"/>
    <property type="match status" value="2"/>
</dbReference>
<dbReference type="RefSeq" id="WP_228856824.1">
    <property type="nucleotide sequence ID" value="NZ_AP024086.1"/>
</dbReference>
<evidence type="ECO:0000256" key="1">
    <source>
        <dbReference type="PROSITE-ProRule" id="PRU00339"/>
    </source>
</evidence>
<keyword evidence="3" id="KW-0732">Signal</keyword>
<accession>A0A8D5FVM2</accession>
<proteinExistence type="predicted"/>
<evidence type="ECO:0000313" key="5">
    <source>
        <dbReference type="Proteomes" id="UP000826725"/>
    </source>
</evidence>
<dbReference type="Proteomes" id="UP000826725">
    <property type="component" value="Chromosome"/>
</dbReference>
<evidence type="ECO:0000313" key="4">
    <source>
        <dbReference type="EMBL" id="BCL60722.1"/>
    </source>
</evidence>
<organism evidence="4 5">
    <name type="scientific">Desulfomarina profundi</name>
    <dbReference type="NCBI Taxonomy" id="2772557"/>
    <lineage>
        <taxon>Bacteria</taxon>
        <taxon>Pseudomonadati</taxon>
        <taxon>Thermodesulfobacteriota</taxon>
        <taxon>Desulfobulbia</taxon>
        <taxon>Desulfobulbales</taxon>
        <taxon>Desulfobulbaceae</taxon>
        <taxon>Desulfomarina</taxon>
    </lineage>
</organism>
<feature type="coiled-coil region" evidence="2">
    <location>
        <begin position="27"/>
        <end position="169"/>
    </location>
</feature>
<sequence>MKKTLLNFALVFACSPFLIQCASQADIDDLRYQLRIVNKKLEDMKSTTFGQLQKRQAASSGKMDQLEQEILELQSQLEETNHLNRRLRENNKELAESITEVAMTEEAKREELLRAIEEKQKEKERKLNELNEQIRLQNEHLKAIQEARIREAEMKAQAAARAAAAAKAKALAASNAGLKKTRGKHLLVDKKKIKYSVRTVKQKKNSTVSAKKVRSTSIAQVETARENVESRKKQPATSVNNDMDKAMKLYNNNKFTKAFSLFERIAENGSARNKVEGRFMMGECLFKQKEYDKAIMQYQKIISQNSNHAKAPAAMLKQGLAFEKLSDKGTARVIYKKILKQHGSSPEAAIARKRLGNL</sequence>
<dbReference type="EMBL" id="AP024086">
    <property type="protein sequence ID" value="BCL60722.1"/>
    <property type="molecule type" value="Genomic_DNA"/>
</dbReference>
<feature type="chain" id="PRO_5034358915" description="Cell division coordinator CpoB" evidence="3">
    <location>
        <begin position="26"/>
        <end position="358"/>
    </location>
</feature>
<dbReference type="AlphaFoldDB" id="A0A8D5FVM2"/>
<evidence type="ECO:0008006" key="6">
    <source>
        <dbReference type="Google" id="ProtNLM"/>
    </source>
</evidence>
<dbReference type="PROSITE" id="PS50005">
    <property type="entry name" value="TPR"/>
    <property type="match status" value="1"/>
</dbReference>
<keyword evidence="5" id="KW-1185">Reference proteome</keyword>
<feature type="repeat" description="TPR" evidence="1">
    <location>
        <begin position="275"/>
        <end position="308"/>
    </location>
</feature>
<evidence type="ECO:0000256" key="2">
    <source>
        <dbReference type="SAM" id="Coils"/>
    </source>
</evidence>
<gene>
    <name evidence="4" type="ORF">DGMP_14150</name>
</gene>
<dbReference type="SMART" id="SM00028">
    <property type="entry name" value="TPR"/>
    <property type="match status" value="2"/>
</dbReference>
<reference evidence="4" key="1">
    <citation type="submission" date="2020-09" db="EMBL/GenBank/DDBJ databases">
        <title>Desulfogranum mesoprofundum gen. nov., sp. nov., a novel mesophilic, sulfate-reducing chemolithoautotroph isolated from a deep-sea hydrothermal vent chimney in the Suiyo Seamount.</title>
        <authorList>
            <person name="Hashimoto Y."/>
            <person name="Nakagawa S."/>
        </authorList>
    </citation>
    <scope>NUCLEOTIDE SEQUENCE</scope>
    <source>
        <strain evidence="4">KT2</strain>
    </source>
</reference>
<evidence type="ECO:0000256" key="3">
    <source>
        <dbReference type="SAM" id="SignalP"/>
    </source>
</evidence>
<protein>
    <recommendedName>
        <fullName evidence="6">Cell division coordinator CpoB</fullName>
    </recommendedName>
</protein>
<dbReference type="KEGG" id="dbk:DGMP_14150"/>
<keyword evidence="1" id="KW-0802">TPR repeat</keyword>
<dbReference type="InterPro" id="IPR019734">
    <property type="entry name" value="TPR_rpt"/>
</dbReference>
<keyword evidence="2" id="KW-0175">Coiled coil</keyword>
<feature type="signal peptide" evidence="3">
    <location>
        <begin position="1"/>
        <end position="25"/>
    </location>
</feature>
<name>A0A8D5FVM2_9BACT</name>